<reference evidence="5 6" key="1">
    <citation type="journal article" date="2024" name="G3 (Bethesda)">
        <title>Genome assembly of Hibiscus sabdariffa L. provides insights into metabolisms of medicinal natural products.</title>
        <authorList>
            <person name="Kim T."/>
        </authorList>
    </citation>
    <scope>NUCLEOTIDE SEQUENCE [LARGE SCALE GENOMIC DNA]</scope>
    <source>
        <strain evidence="5">TK-2024</strain>
        <tissue evidence="5">Old leaves</tissue>
    </source>
</reference>
<name>A0ABR2P375_9ROSI</name>
<keyword evidence="3" id="KW-0472">Membrane</keyword>
<organism evidence="5 6">
    <name type="scientific">Hibiscus sabdariffa</name>
    <name type="common">roselle</name>
    <dbReference type="NCBI Taxonomy" id="183260"/>
    <lineage>
        <taxon>Eukaryota</taxon>
        <taxon>Viridiplantae</taxon>
        <taxon>Streptophyta</taxon>
        <taxon>Embryophyta</taxon>
        <taxon>Tracheophyta</taxon>
        <taxon>Spermatophyta</taxon>
        <taxon>Magnoliopsida</taxon>
        <taxon>eudicotyledons</taxon>
        <taxon>Gunneridae</taxon>
        <taxon>Pentapetalae</taxon>
        <taxon>rosids</taxon>
        <taxon>malvids</taxon>
        <taxon>Malvales</taxon>
        <taxon>Malvaceae</taxon>
        <taxon>Malvoideae</taxon>
        <taxon>Hibiscus</taxon>
    </lineage>
</organism>
<evidence type="ECO:0000256" key="2">
    <source>
        <dbReference type="SAM" id="MobiDB-lite"/>
    </source>
</evidence>
<feature type="transmembrane region" description="Helical" evidence="3">
    <location>
        <begin position="166"/>
        <end position="186"/>
    </location>
</feature>
<keyword evidence="3" id="KW-1133">Transmembrane helix</keyword>
<dbReference type="EMBL" id="JBBPBN010000083">
    <property type="protein sequence ID" value="KAK8982903.1"/>
    <property type="molecule type" value="Genomic_DNA"/>
</dbReference>
<protein>
    <recommendedName>
        <fullName evidence="4">DUF7745 domain-containing protein</fullName>
    </recommendedName>
</protein>
<keyword evidence="6" id="KW-1185">Reference proteome</keyword>
<evidence type="ECO:0000256" key="1">
    <source>
        <dbReference type="SAM" id="Coils"/>
    </source>
</evidence>
<evidence type="ECO:0000313" key="6">
    <source>
        <dbReference type="Proteomes" id="UP001396334"/>
    </source>
</evidence>
<feature type="transmembrane region" description="Helical" evidence="3">
    <location>
        <begin position="309"/>
        <end position="326"/>
    </location>
</feature>
<dbReference type="Proteomes" id="UP001396334">
    <property type="component" value="Unassembled WGS sequence"/>
</dbReference>
<dbReference type="PANTHER" id="PTHR48200">
    <property type="entry name" value="PROTEIN, PUTATIVE-RELATED"/>
    <property type="match status" value="1"/>
</dbReference>
<evidence type="ECO:0000256" key="3">
    <source>
        <dbReference type="SAM" id="Phobius"/>
    </source>
</evidence>
<dbReference type="SUPFAM" id="SSF46966">
    <property type="entry name" value="Spectrin repeat"/>
    <property type="match status" value="1"/>
</dbReference>
<gene>
    <name evidence="5" type="ORF">V6N11_054888</name>
</gene>
<accession>A0ABR2P375</accession>
<evidence type="ECO:0000313" key="5">
    <source>
        <dbReference type="EMBL" id="KAK8982903.1"/>
    </source>
</evidence>
<keyword evidence="3" id="KW-0812">Transmembrane</keyword>
<feature type="coiled-coil region" evidence="1">
    <location>
        <begin position="418"/>
        <end position="477"/>
    </location>
</feature>
<proteinExistence type="predicted"/>
<sequence length="730" mass="85943">MDGRLLHPRAENRDVKYWSESNHVRQNDLEELKQIWEDLNRTDRQAFIDRYGGIAYLLYVQVNEPMLRTLIKFWNPGYCCFTLNRIDLMPTVEEYSELLRVPNIIEDRIYTKPKKNTNMPAQLAAFTGRSEEWASKLISKKGEGHCFAWLDIANITRTYPDPLKKAHLIAIAIYGLVIFPRVLGYIDVALFDVFDQFRYGINPAPAILAKTFISLNACRELEGGRFRGCAQLLYVWIRSHFWKTPKPVLPGIRSMNFSPLREFLAKEWEEVDPMKWVEAFRNLQEQDLVWRTPWLLTIEYMYRCYDHHWLMLLGLWGAIGCAPLLVSRQFGSRQFMPFTAGLRESGFAFDEKFKDSVLAINKNWKHCYRVKVACDQTSMVTPDYVHWIQTRINDTIPLPNQGQNVPMVDHLRVVPSEADMLRTELAKAEDMIEKMGLQQTRDLFLAKVQVEKFAGEAEQATKEYLKLKTEYDIQNNDFKKLEASVKHMELRKTPAEWRQEIQQAEDRQKNRAEREIQKQKEKNRDLMKSEKKGKQIIEQYQKALKTERNNADAWKRKSHDNKIRLTESQNAYNELEVQLNQSRAQHVQLEARVREQEDIIREHQTRDEYTELQASQSKVEALEKEVKDLWALVQTCQISIQVLEDAKKGGNDYWFTRLRDAAHRFQEQDKTNEKIMNLAQDVAEHVTTIARKTRILRPHAISREMKSELELLFDQIKDLGVRVKPYLPRE</sequence>
<dbReference type="InterPro" id="IPR056647">
    <property type="entry name" value="DUF7745"/>
</dbReference>
<dbReference type="Pfam" id="PF24924">
    <property type="entry name" value="DUF7745"/>
    <property type="match status" value="1"/>
</dbReference>
<keyword evidence="1" id="KW-0175">Coiled coil</keyword>
<feature type="region of interest" description="Disordered" evidence="2">
    <location>
        <begin position="500"/>
        <end position="532"/>
    </location>
</feature>
<feature type="domain" description="DUF7745" evidence="4">
    <location>
        <begin position="32"/>
        <end position="392"/>
    </location>
</feature>
<comment type="caution">
    <text evidence="5">The sequence shown here is derived from an EMBL/GenBank/DDBJ whole genome shotgun (WGS) entry which is preliminary data.</text>
</comment>
<dbReference type="PANTHER" id="PTHR48200:SF1">
    <property type="entry name" value="AMINOTRANSFERASE-LIKE PLANT MOBILE DOMAIN-CONTAINING PROTEIN"/>
    <property type="match status" value="1"/>
</dbReference>
<evidence type="ECO:0000259" key="4">
    <source>
        <dbReference type="Pfam" id="PF24924"/>
    </source>
</evidence>